<evidence type="ECO:0000313" key="9">
    <source>
        <dbReference type="EMBL" id="KAG2486347.1"/>
    </source>
</evidence>
<gene>
    <name evidence="9" type="ORF">HYH03_014928</name>
</gene>
<evidence type="ECO:0000256" key="3">
    <source>
        <dbReference type="ARBA" id="ARBA00022692"/>
    </source>
</evidence>
<dbReference type="OrthoDB" id="166803at2759"/>
<dbReference type="PANTHER" id="PTHR12677">
    <property type="entry name" value="GOLGI APPARATUS MEMBRANE PROTEIN TVP38-RELATED"/>
    <property type="match status" value="1"/>
</dbReference>
<protein>
    <recommendedName>
        <fullName evidence="8">VTT domain-containing protein</fullName>
    </recommendedName>
</protein>
<evidence type="ECO:0000256" key="2">
    <source>
        <dbReference type="ARBA" id="ARBA00022475"/>
    </source>
</evidence>
<feature type="transmembrane region" description="Helical" evidence="7">
    <location>
        <begin position="123"/>
        <end position="143"/>
    </location>
</feature>
<comment type="caution">
    <text evidence="9">The sequence shown here is derived from an EMBL/GenBank/DDBJ whole genome shotgun (WGS) entry which is preliminary data.</text>
</comment>
<feature type="transmembrane region" description="Helical" evidence="7">
    <location>
        <begin position="164"/>
        <end position="183"/>
    </location>
</feature>
<organism evidence="9 10">
    <name type="scientific">Edaphochlamys debaryana</name>
    <dbReference type="NCBI Taxonomy" id="47281"/>
    <lineage>
        <taxon>Eukaryota</taxon>
        <taxon>Viridiplantae</taxon>
        <taxon>Chlorophyta</taxon>
        <taxon>core chlorophytes</taxon>
        <taxon>Chlorophyceae</taxon>
        <taxon>CS clade</taxon>
        <taxon>Chlamydomonadales</taxon>
        <taxon>Chlamydomonadales incertae sedis</taxon>
        <taxon>Edaphochlamys</taxon>
    </lineage>
</organism>
<dbReference type="Proteomes" id="UP000612055">
    <property type="component" value="Unassembled WGS sequence"/>
</dbReference>
<reference evidence="9" key="1">
    <citation type="journal article" date="2020" name="bioRxiv">
        <title>Comparative genomics of Chlamydomonas.</title>
        <authorList>
            <person name="Craig R.J."/>
            <person name="Hasan A.R."/>
            <person name="Ness R.W."/>
            <person name="Keightley P.D."/>
        </authorList>
    </citation>
    <scope>NUCLEOTIDE SEQUENCE</scope>
    <source>
        <strain evidence="9">CCAP 11/70</strain>
    </source>
</reference>
<evidence type="ECO:0000256" key="4">
    <source>
        <dbReference type="ARBA" id="ARBA00022989"/>
    </source>
</evidence>
<comment type="subcellular location">
    <subcellularLocation>
        <location evidence="1">Cell membrane</location>
        <topology evidence="1">Multi-pass membrane protein</topology>
    </subcellularLocation>
</comment>
<evidence type="ECO:0000256" key="7">
    <source>
        <dbReference type="SAM" id="Phobius"/>
    </source>
</evidence>
<evidence type="ECO:0000256" key="5">
    <source>
        <dbReference type="ARBA" id="ARBA00023136"/>
    </source>
</evidence>
<dbReference type="EMBL" id="JAEHOE010000113">
    <property type="protein sequence ID" value="KAG2486347.1"/>
    <property type="molecule type" value="Genomic_DNA"/>
</dbReference>
<feature type="domain" description="VTT" evidence="8">
    <location>
        <begin position="107"/>
        <end position="225"/>
    </location>
</feature>
<dbReference type="PANTHER" id="PTHR12677:SF59">
    <property type="entry name" value="GOLGI APPARATUS MEMBRANE PROTEIN TVP38-RELATED"/>
    <property type="match status" value="1"/>
</dbReference>
<evidence type="ECO:0000256" key="6">
    <source>
        <dbReference type="SAM" id="MobiDB-lite"/>
    </source>
</evidence>
<dbReference type="InterPro" id="IPR015414">
    <property type="entry name" value="TMEM64"/>
</dbReference>
<dbReference type="Pfam" id="PF09335">
    <property type="entry name" value="VTT_dom"/>
    <property type="match status" value="1"/>
</dbReference>
<feature type="region of interest" description="Disordered" evidence="6">
    <location>
        <begin position="1"/>
        <end position="38"/>
    </location>
</feature>
<proteinExistence type="predicted"/>
<dbReference type="GO" id="GO:0005886">
    <property type="term" value="C:plasma membrane"/>
    <property type="evidence" value="ECO:0007669"/>
    <property type="project" value="UniProtKB-SubCell"/>
</dbReference>
<feature type="transmembrane region" description="Helical" evidence="7">
    <location>
        <begin position="203"/>
        <end position="224"/>
    </location>
</feature>
<dbReference type="InterPro" id="IPR032816">
    <property type="entry name" value="VTT_dom"/>
</dbReference>
<keyword evidence="4 7" id="KW-1133">Transmembrane helix</keyword>
<name>A0A835XKC5_9CHLO</name>
<keyword evidence="5 7" id="KW-0472">Membrane</keyword>
<sequence length="281" mass="28184">MSQGEGLAACGPQRALGTRAPQPAVEARLRDAPTPPRVESSPCSLVTVWGPSAALLLLSLAGSAEAASADADAGGLAAAALAAVSGSGWLGPAVFVALYIAATVLLFPASVMTLAAGALYGPWAGTALVSLSSTLGATAAFVASRYWVRPWVEGKVQDLPRFRAVLAAVNGTNGGYVVFLLRLSPLVPFNLLNYALGLTAVELPAYVGASWLGMLPGTFAYVALGGAGKAAVDAASGNASMSTTQLVLYGVGAVATVLATKLVSDAATRALEEQQPKGDDA</sequence>
<evidence type="ECO:0000313" key="10">
    <source>
        <dbReference type="Proteomes" id="UP000612055"/>
    </source>
</evidence>
<keyword evidence="2" id="KW-1003">Cell membrane</keyword>
<feature type="transmembrane region" description="Helical" evidence="7">
    <location>
        <begin position="93"/>
        <end position="117"/>
    </location>
</feature>
<evidence type="ECO:0000259" key="8">
    <source>
        <dbReference type="Pfam" id="PF09335"/>
    </source>
</evidence>
<keyword evidence="3 7" id="KW-0812">Transmembrane</keyword>
<evidence type="ECO:0000256" key="1">
    <source>
        <dbReference type="ARBA" id="ARBA00004651"/>
    </source>
</evidence>
<keyword evidence="10" id="KW-1185">Reference proteome</keyword>
<accession>A0A835XKC5</accession>
<dbReference type="AlphaFoldDB" id="A0A835XKC5"/>